<reference evidence="2" key="1">
    <citation type="submission" date="2017-07" db="EMBL/GenBank/DDBJ databases">
        <title>Taro Niue Genome Assembly and Annotation.</title>
        <authorList>
            <person name="Atibalentja N."/>
            <person name="Keating K."/>
            <person name="Fields C.J."/>
        </authorList>
    </citation>
    <scope>NUCLEOTIDE SEQUENCE</scope>
    <source>
        <strain evidence="2">Niue_2</strain>
        <tissue evidence="2">Leaf</tissue>
    </source>
</reference>
<dbReference type="InterPro" id="IPR040306">
    <property type="entry name" value="Os02g0753200-like"/>
</dbReference>
<dbReference type="AlphaFoldDB" id="A0A843V1U4"/>
<evidence type="ECO:0000256" key="1">
    <source>
        <dbReference type="SAM" id="MobiDB-lite"/>
    </source>
</evidence>
<dbReference type="OrthoDB" id="543560at2759"/>
<dbReference type="EMBL" id="NMUH01001005">
    <property type="protein sequence ID" value="MQL87790.1"/>
    <property type="molecule type" value="Genomic_DNA"/>
</dbReference>
<comment type="caution">
    <text evidence="2">The sequence shown here is derived from an EMBL/GenBank/DDBJ whole genome shotgun (WGS) entry which is preliminary data.</text>
</comment>
<protein>
    <submittedName>
        <fullName evidence="2">Uncharacterized protein</fullName>
    </submittedName>
</protein>
<dbReference type="Proteomes" id="UP000652761">
    <property type="component" value="Unassembled WGS sequence"/>
</dbReference>
<feature type="compositionally biased region" description="Low complexity" evidence="1">
    <location>
        <begin position="21"/>
        <end position="35"/>
    </location>
</feature>
<organism evidence="2 3">
    <name type="scientific">Colocasia esculenta</name>
    <name type="common">Wild taro</name>
    <name type="synonym">Arum esculentum</name>
    <dbReference type="NCBI Taxonomy" id="4460"/>
    <lineage>
        <taxon>Eukaryota</taxon>
        <taxon>Viridiplantae</taxon>
        <taxon>Streptophyta</taxon>
        <taxon>Embryophyta</taxon>
        <taxon>Tracheophyta</taxon>
        <taxon>Spermatophyta</taxon>
        <taxon>Magnoliopsida</taxon>
        <taxon>Liliopsida</taxon>
        <taxon>Araceae</taxon>
        <taxon>Aroideae</taxon>
        <taxon>Colocasieae</taxon>
        <taxon>Colocasia</taxon>
    </lineage>
</organism>
<feature type="region of interest" description="Disordered" evidence="1">
    <location>
        <begin position="207"/>
        <end position="255"/>
    </location>
</feature>
<feature type="compositionally biased region" description="Basic and acidic residues" evidence="1">
    <location>
        <begin position="216"/>
        <end position="229"/>
    </location>
</feature>
<dbReference type="PANTHER" id="PTHR35321:SF1">
    <property type="entry name" value="OS02G0753200 PROTEIN"/>
    <property type="match status" value="1"/>
</dbReference>
<dbReference type="PANTHER" id="PTHR35321">
    <property type="entry name" value="OS02G0753200 PROTEIN"/>
    <property type="match status" value="1"/>
</dbReference>
<feature type="compositionally biased region" description="Polar residues" evidence="1">
    <location>
        <begin position="87"/>
        <end position="96"/>
    </location>
</feature>
<evidence type="ECO:0000313" key="2">
    <source>
        <dbReference type="EMBL" id="MQL87790.1"/>
    </source>
</evidence>
<feature type="compositionally biased region" description="Basic and acidic residues" evidence="1">
    <location>
        <begin position="242"/>
        <end position="255"/>
    </location>
</feature>
<sequence length="255" mass="27226">MSLTLLQGYSSAEEEEHEEGLSSNEEGGGTSSSISDVDGEGVSRKKNPTGAEDSEPPFFGSSEPSSNSSLPSAFAAFSEVSGPPDFLNNSAENFSSESRDSQRDGRWGLHPGGKRRKERKDLPPGVVVEAKAQLVGIRDRVRSDLDGVPPPTSGSGVGNTGEAKRVVSAANPGPEDAADLLRICLQCGVPKTYTHTRGMICPICGDRPPADPNAVAEKKKGSTIKDKEKSKRMKGQSSHSTWKSETEMMMRQQFD</sequence>
<evidence type="ECO:0000313" key="3">
    <source>
        <dbReference type="Proteomes" id="UP000652761"/>
    </source>
</evidence>
<feature type="region of interest" description="Disordered" evidence="1">
    <location>
        <begin position="1"/>
        <end position="125"/>
    </location>
</feature>
<feature type="region of interest" description="Disordered" evidence="1">
    <location>
        <begin position="140"/>
        <end position="162"/>
    </location>
</feature>
<proteinExistence type="predicted"/>
<feature type="compositionally biased region" description="Basic and acidic residues" evidence="1">
    <location>
        <begin position="97"/>
        <end position="107"/>
    </location>
</feature>
<keyword evidence="3" id="KW-1185">Reference proteome</keyword>
<feature type="compositionally biased region" description="Low complexity" evidence="1">
    <location>
        <begin position="56"/>
        <end position="79"/>
    </location>
</feature>
<name>A0A843V1U4_COLES</name>
<accession>A0A843V1U4</accession>
<gene>
    <name evidence="2" type="ORF">Taro_020338</name>
</gene>